<dbReference type="Proteomes" id="UP000291084">
    <property type="component" value="Chromosome 6"/>
</dbReference>
<protein>
    <submittedName>
        <fullName evidence="2">Uncharacterized protein</fullName>
    </submittedName>
</protein>
<dbReference type="AlphaFoldDB" id="A0A0S3S8S2"/>
<feature type="region of interest" description="Disordered" evidence="1">
    <location>
        <begin position="131"/>
        <end position="186"/>
    </location>
</feature>
<accession>A0A0S3S8S2</accession>
<evidence type="ECO:0000313" key="2">
    <source>
        <dbReference type="EMBL" id="BAT89254.1"/>
    </source>
</evidence>
<dbReference type="EMBL" id="AP015039">
    <property type="protein sequence ID" value="BAT89254.1"/>
    <property type="molecule type" value="Genomic_DNA"/>
</dbReference>
<gene>
    <name evidence="2" type="primary">Vigan.06G016400</name>
    <name evidence="2" type="ORF">VIGAN_06016400</name>
</gene>
<proteinExistence type="predicted"/>
<organism evidence="2 3">
    <name type="scientific">Vigna angularis var. angularis</name>
    <dbReference type="NCBI Taxonomy" id="157739"/>
    <lineage>
        <taxon>Eukaryota</taxon>
        <taxon>Viridiplantae</taxon>
        <taxon>Streptophyta</taxon>
        <taxon>Embryophyta</taxon>
        <taxon>Tracheophyta</taxon>
        <taxon>Spermatophyta</taxon>
        <taxon>Magnoliopsida</taxon>
        <taxon>eudicotyledons</taxon>
        <taxon>Gunneridae</taxon>
        <taxon>Pentapetalae</taxon>
        <taxon>rosids</taxon>
        <taxon>fabids</taxon>
        <taxon>Fabales</taxon>
        <taxon>Fabaceae</taxon>
        <taxon>Papilionoideae</taxon>
        <taxon>50 kb inversion clade</taxon>
        <taxon>NPAAA clade</taxon>
        <taxon>indigoferoid/millettioid clade</taxon>
        <taxon>Phaseoleae</taxon>
        <taxon>Vigna</taxon>
    </lineage>
</organism>
<sequence length="220" mass="24284">PFYTETLIQSPLTLSLLLPTLSPPTLSPPPSTSSSAVSLHGHHHQNCKLPSSSTITVNPLLTPPNPSIATILTTNPQRVASAINAPASLHELLTPGRTTRTTLRRRRTSGEIIFFTKNLYCEIFTNLNHSTARASSSPSSPPLASSFSNLDSEKPTQEPQNKPRTKTLKTQCRRCDSRDQEETRANPKPNCFVTVRIEKRKVESGRRFRRCGVSLMPKSC</sequence>
<feature type="non-terminal residue" evidence="2">
    <location>
        <position position="1"/>
    </location>
</feature>
<feature type="compositionally biased region" description="Basic and acidic residues" evidence="1">
    <location>
        <begin position="173"/>
        <end position="185"/>
    </location>
</feature>
<evidence type="ECO:0000313" key="3">
    <source>
        <dbReference type="Proteomes" id="UP000291084"/>
    </source>
</evidence>
<feature type="region of interest" description="Disordered" evidence="1">
    <location>
        <begin position="24"/>
        <end position="43"/>
    </location>
</feature>
<name>A0A0S3S8S2_PHAAN</name>
<evidence type="ECO:0000256" key="1">
    <source>
        <dbReference type="SAM" id="MobiDB-lite"/>
    </source>
</evidence>
<feature type="compositionally biased region" description="Low complexity" evidence="1">
    <location>
        <begin position="131"/>
        <end position="148"/>
    </location>
</feature>
<keyword evidence="3" id="KW-1185">Reference proteome</keyword>
<reference evidence="2 3" key="1">
    <citation type="journal article" date="2015" name="Sci. Rep.">
        <title>The power of single molecule real-time sequencing technology in the de novo assembly of a eukaryotic genome.</title>
        <authorList>
            <person name="Sakai H."/>
            <person name="Naito K."/>
            <person name="Ogiso-Tanaka E."/>
            <person name="Takahashi Y."/>
            <person name="Iseki K."/>
            <person name="Muto C."/>
            <person name="Satou K."/>
            <person name="Teruya K."/>
            <person name="Shiroma A."/>
            <person name="Shimoji M."/>
            <person name="Hirano T."/>
            <person name="Itoh T."/>
            <person name="Kaga A."/>
            <person name="Tomooka N."/>
        </authorList>
    </citation>
    <scope>NUCLEOTIDE SEQUENCE [LARGE SCALE GENOMIC DNA]</scope>
    <source>
        <strain evidence="3">cv. Shumari</strain>
    </source>
</reference>